<dbReference type="SMART" id="SM01260">
    <property type="entry name" value="LANC_like"/>
    <property type="match status" value="1"/>
</dbReference>
<dbReference type="AlphaFoldDB" id="A0A2T3FSR4"/>
<protein>
    <recommendedName>
        <fullName evidence="4">Lanthionine synthetase</fullName>
    </recommendedName>
</protein>
<feature type="binding site" evidence="1">
    <location>
        <position position="313"/>
    </location>
    <ligand>
        <name>Zn(2+)</name>
        <dbReference type="ChEBI" id="CHEBI:29105"/>
    </ligand>
</feature>
<dbReference type="GO" id="GO:0046872">
    <property type="term" value="F:metal ion binding"/>
    <property type="evidence" value="ECO:0007669"/>
    <property type="project" value="UniProtKB-KW"/>
</dbReference>
<keyword evidence="1" id="KW-0862">Zinc</keyword>
<feature type="binding site" evidence="1">
    <location>
        <position position="266"/>
    </location>
    <ligand>
        <name>Zn(2+)</name>
        <dbReference type="ChEBI" id="CHEBI:29105"/>
    </ligand>
</feature>
<dbReference type="InterPro" id="IPR007822">
    <property type="entry name" value="LANC-like"/>
</dbReference>
<dbReference type="Gene3D" id="1.50.10.20">
    <property type="match status" value="1"/>
</dbReference>
<dbReference type="Pfam" id="PF05147">
    <property type="entry name" value="LANC_like"/>
    <property type="match status" value="1"/>
</dbReference>
<evidence type="ECO:0008006" key="4">
    <source>
        <dbReference type="Google" id="ProtNLM"/>
    </source>
</evidence>
<proteinExistence type="predicted"/>
<keyword evidence="1" id="KW-0479">Metal-binding</keyword>
<dbReference type="SUPFAM" id="SSF158745">
    <property type="entry name" value="LanC-like"/>
    <property type="match status" value="1"/>
</dbReference>
<evidence type="ECO:0000313" key="2">
    <source>
        <dbReference type="EMBL" id="PST38302.1"/>
    </source>
</evidence>
<evidence type="ECO:0000256" key="1">
    <source>
        <dbReference type="PIRSR" id="PIRSR607822-1"/>
    </source>
</evidence>
<accession>A0A2T3FSR4</accession>
<dbReference type="GO" id="GO:0031179">
    <property type="term" value="P:peptide modification"/>
    <property type="evidence" value="ECO:0007669"/>
    <property type="project" value="InterPro"/>
</dbReference>
<organism evidence="2 3">
    <name type="scientific">Faecalibacillus intestinalis</name>
    <dbReference type="NCBI Taxonomy" id="1982626"/>
    <lineage>
        <taxon>Bacteria</taxon>
        <taxon>Bacillati</taxon>
        <taxon>Bacillota</taxon>
        <taxon>Erysipelotrichia</taxon>
        <taxon>Erysipelotrichales</taxon>
        <taxon>Coprobacillaceae</taxon>
        <taxon>Faecalibacillus</taxon>
    </lineage>
</organism>
<dbReference type="PRINTS" id="PR01950">
    <property type="entry name" value="LANCSUPER"/>
</dbReference>
<reference evidence="2 3" key="1">
    <citation type="journal article" date="2019" name="Int. J. Syst. Evol. Microbiol.">
        <title>Faecalibacillus intestinalis gen. nov., sp. nov. and Faecalibacillus faecis sp. nov., isolated from human faeces.</title>
        <authorList>
            <person name="Seo B."/>
            <person name="Jeon K."/>
            <person name="Baek I."/>
            <person name="Lee Y.M."/>
            <person name="Baek K."/>
            <person name="Ko G."/>
        </authorList>
    </citation>
    <scope>NUCLEOTIDE SEQUENCE [LARGE SCALE GENOMIC DNA]</scope>
    <source>
        <strain evidence="2 3">SNUG30099</strain>
    </source>
</reference>
<sequence length="408" mass="49348">MKKVKKNIIDNINLELENYKPNNFPETFDLVIYYYFLAIYYKKTDLNKYRQYLEYSKDQLNKILNNLKKYDIPLGSWYGFTGIAYMIRELYGECQILYSIENFVKDQSLKLIVNGKNHDLFNGKYDLLNGLTGILSYFITYHNEQLNYIEECLNWMIKLFEEDCEIIKSKNIWIKNKYITNPIFKKKYSEGYIDLGAAHGIIDFLYIFSLAKKNNIKCNKLDETYNKILEFYINMFVFSNDTYWPQIITNNENDRKYVYKKRFAWCYGKLGIIRILFCAANNTENIELKSWMIQEMKKIDINDLNLECPTFCHGYSGLYLIINLFYIETKDDYFRILSNVLERKIWQMGNKNNKYYFYKYDKDYINNKDIYEYEKLNSIDGLFSILIPYFLKESNYFYNMYTKSLFLV</sequence>
<name>A0A2T3FSR4_9FIRM</name>
<gene>
    <name evidence="2" type="ORF">C7U54_11530</name>
</gene>
<dbReference type="RefSeq" id="WP_107030394.1">
    <property type="nucleotide sequence ID" value="NZ_AP031432.1"/>
</dbReference>
<keyword evidence="3" id="KW-1185">Reference proteome</keyword>
<dbReference type="EMBL" id="PYLQ01000020">
    <property type="protein sequence ID" value="PST38302.1"/>
    <property type="molecule type" value="Genomic_DNA"/>
</dbReference>
<feature type="binding site" evidence="1">
    <location>
        <position position="312"/>
    </location>
    <ligand>
        <name>Zn(2+)</name>
        <dbReference type="ChEBI" id="CHEBI:29105"/>
    </ligand>
</feature>
<comment type="caution">
    <text evidence="2">The sequence shown here is derived from an EMBL/GenBank/DDBJ whole genome shotgun (WGS) entry which is preliminary data.</text>
</comment>
<dbReference type="Proteomes" id="UP000240974">
    <property type="component" value="Unassembled WGS sequence"/>
</dbReference>
<evidence type="ECO:0000313" key="3">
    <source>
        <dbReference type="Proteomes" id="UP000240974"/>
    </source>
</evidence>
<dbReference type="PRINTS" id="PR01955">
    <property type="entry name" value="LANCFRANKIA"/>
</dbReference>